<sequence length="138" mass="15412">MIVILLKLLQLIQYVRLKLGLSQTIYGKLLLVTLLVPASSVVFVPVSGPKHWMSYDLLELNRDDPTHYDGYFWSQTIISGGNIELSSALTQHNGMTCKLSSPALERLADGDKTSNYTSLAVRVLVKRVFETAVFICPR</sequence>
<organism evidence="1 2">
    <name type="scientific">Yarrowia lipolytica</name>
    <name type="common">Candida lipolytica</name>
    <dbReference type="NCBI Taxonomy" id="4952"/>
    <lineage>
        <taxon>Eukaryota</taxon>
        <taxon>Fungi</taxon>
        <taxon>Dikarya</taxon>
        <taxon>Ascomycota</taxon>
        <taxon>Saccharomycotina</taxon>
        <taxon>Dipodascomycetes</taxon>
        <taxon>Dipodascales</taxon>
        <taxon>Dipodascales incertae sedis</taxon>
        <taxon>Yarrowia</taxon>
    </lineage>
</organism>
<dbReference type="Proteomes" id="UP000256601">
    <property type="component" value="Unassembled WGS sequence"/>
</dbReference>
<evidence type="ECO:0000313" key="1">
    <source>
        <dbReference type="EMBL" id="RDW24510.1"/>
    </source>
</evidence>
<proteinExistence type="predicted"/>
<dbReference type="AlphaFoldDB" id="A0A371C3D3"/>
<protein>
    <submittedName>
        <fullName evidence="1">Uncharacterized protein</fullName>
    </submittedName>
</protein>
<accession>A0A371C3D3</accession>
<evidence type="ECO:0000313" key="2">
    <source>
        <dbReference type="Proteomes" id="UP000256601"/>
    </source>
</evidence>
<dbReference type="EMBL" id="KZ859031">
    <property type="protein sequence ID" value="RDW24510.1"/>
    <property type="molecule type" value="Genomic_DNA"/>
</dbReference>
<reference evidence="1 2" key="1">
    <citation type="submission" date="2018-07" db="EMBL/GenBank/DDBJ databases">
        <title>Draft Genome Assemblies for Five Robust Yarrowia lipolytica Strains Exhibiting High Lipid Production and Pentose Sugar Utilization and Sugar Alcohol Secretion from Undetoxified Lignocellulosic Biomass Hydrolysates.</title>
        <authorList>
            <consortium name="DOE Joint Genome Institute"/>
            <person name="Walker C."/>
            <person name="Ryu S."/>
            <person name="Na H."/>
            <person name="Zane M."/>
            <person name="LaButti K."/>
            <person name="Lipzen A."/>
            <person name="Haridas S."/>
            <person name="Barry K."/>
            <person name="Grigoriev I.V."/>
            <person name="Quarterman J."/>
            <person name="Slininger P."/>
            <person name="Dien B."/>
            <person name="Trinh C.T."/>
        </authorList>
    </citation>
    <scope>NUCLEOTIDE SEQUENCE [LARGE SCALE GENOMIC DNA]</scope>
    <source>
        <strain evidence="1 2">YB392</strain>
    </source>
</reference>
<name>A0A371C3D3_YARLL</name>
<gene>
    <name evidence="1" type="ORF">B0I71DRAFT_166121</name>
</gene>